<dbReference type="AlphaFoldDB" id="A0A1E5QDN5"/>
<protein>
    <submittedName>
        <fullName evidence="1">Uncharacterized protein</fullName>
    </submittedName>
</protein>
<reference evidence="1" key="1">
    <citation type="submission" date="2016-09" db="EMBL/GenBank/DDBJ databases">
        <title>Draft genome of thermotolerant cyanobacterium Desertifilum sp. strain IPPAS B-1220.</title>
        <authorList>
            <person name="Sinetova M.A."/>
            <person name="Bolakhan K."/>
            <person name="Zayadan B.K."/>
            <person name="Mironov K.S."/>
            <person name="Ustinova V."/>
            <person name="Kupriyanova E.V."/>
            <person name="Sidorov R.A."/>
            <person name="Skrypnik A.N."/>
            <person name="Gogoleva N.E."/>
            <person name="Gogolev Y.V."/>
            <person name="Los D.A."/>
        </authorList>
    </citation>
    <scope>NUCLEOTIDE SEQUENCE [LARGE SCALE GENOMIC DNA]</scope>
    <source>
        <strain evidence="1">IPPAS B-1220</strain>
    </source>
</reference>
<evidence type="ECO:0000313" key="1">
    <source>
        <dbReference type="EMBL" id="OEJ72776.1"/>
    </source>
</evidence>
<organism evidence="1">
    <name type="scientific">Desertifilum tharense IPPAS B-1220</name>
    <dbReference type="NCBI Taxonomy" id="1781255"/>
    <lineage>
        <taxon>Bacteria</taxon>
        <taxon>Bacillati</taxon>
        <taxon>Cyanobacteriota</taxon>
        <taxon>Cyanophyceae</taxon>
        <taxon>Desertifilales</taxon>
        <taxon>Desertifilaceae</taxon>
        <taxon>Desertifilum</taxon>
    </lineage>
</organism>
<sequence length="205" mass="22528">MAYSDFTLVKVRNAFNLTLVENRNLFESVAGVAASEYLKQALSENLQLAVAVNSEKARSEFIIAPVLAEVRRRLNFQIGLFSGTDFNVDSSRGLAGFCDFILTRSQEQYFITSPVLIVIEAKNENIIAGLGQCVAAMVAAQLFNQNEGYAETPIYGAVTSGTNWKFLVLNGSTVSIDLPEYFIVQIDKILGILMEPFQPSLVAIE</sequence>
<dbReference type="RefSeq" id="WP_069969491.1">
    <property type="nucleotide sequence ID" value="NZ_CM124774.1"/>
</dbReference>
<proteinExistence type="predicted"/>
<comment type="caution">
    <text evidence="1">The sequence shown here is derived from an EMBL/GenBank/DDBJ whole genome shotgun (WGS) entry which is preliminary data.</text>
</comment>
<gene>
    <name evidence="1" type="ORF">BH720_22625</name>
</gene>
<dbReference type="EMBL" id="MJGC01000110">
    <property type="protein sequence ID" value="OEJ72776.1"/>
    <property type="molecule type" value="Genomic_DNA"/>
</dbReference>
<dbReference type="STRING" id="1781255.BH720_22625"/>
<dbReference type="OrthoDB" id="518124at2"/>
<name>A0A1E5QDN5_9CYAN</name>
<accession>A0A1E5QDN5</accession>